<dbReference type="Proteomes" id="UP000237968">
    <property type="component" value="Unassembled WGS sequence"/>
</dbReference>
<dbReference type="Pfam" id="PF09369">
    <property type="entry name" value="MZB"/>
    <property type="match status" value="1"/>
</dbReference>
<name>A0A2S9YGR0_9BACT</name>
<evidence type="ECO:0000313" key="2">
    <source>
        <dbReference type="EMBL" id="PRQ04290.1"/>
    </source>
</evidence>
<protein>
    <recommendedName>
        <fullName evidence="1">MrfA-like Zn-binding domain-containing protein</fullName>
    </recommendedName>
</protein>
<dbReference type="AlphaFoldDB" id="A0A2S9YGR0"/>
<dbReference type="InterPro" id="IPR018973">
    <property type="entry name" value="MZB"/>
</dbReference>
<gene>
    <name evidence="2" type="ORF">ENSA5_09390</name>
</gene>
<dbReference type="NCBIfam" id="NF038324">
    <property type="entry name" value="DrmB_fam"/>
    <property type="match status" value="1"/>
</dbReference>
<accession>A0A2S9YGR0</accession>
<feature type="domain" description="MrfA-like Zn-binding" evidence="1">
    <location>
        <begin position="485"/>
        <end position="589"/>
    </location>
</feature>
<sequence>MARSNKPKKSYRPEGEIRRSQLLMGYGPGAMIDLLYDAVLIGGLDYWRYEAPKHGVEQIEEPRLTAKLIEVMRGLGMNPAPNLGLQSPPECNFDEATPRQGIQALEFPRYFKCQRCHSIAHATEFEEGSRGRTHRCGPGYAKKPARAVPVRFVAVCEDGHISDWPWDAWTHRVGGMPRCDAPDIKLREGASGDISEIRAVCENCGATAKLAQALIPALRPSCSGARPWLGDRDVAGQRCENKARLLVRTATNGYFAQCLSALWLPVHDEALAEAVGANWATLGTVTSLEVLRVLREHTPQLRATLPADWGDEAVLAAIERRREGADKALPPLDEAEYDAFVNAPVEQEADQPPLGCRFFARTMRAPAEGLPQGIAGVVLVPKLREVQAQFGFSRLEAAIARADGSYGDDAKIAPLSLEPKWLPAIEINGEGLFLRFDEERLRAWEARECVQARNDQLLTGFRRWAAQRHGSVEFRGARYYMLHTLSHLLMTAIALECGYAASSIRERIYCREPNHSGPGKAGILLSTGTPGSEGTLGGLVDQGRYLRYHLRRAFELGTLCSGDPVCALHQPELEFDERSTEGAACHSCVYIPETSCESFNRFLDRALVFPTIGQAEQLAFFGERP</sequence>
<dbReference type="InterPro" id="IPR047721">
    <property type="entry name" value="DrmB"/>
</dbReference>
<dbReference type="OrthoDB" id="9134227at2"/>
<evidence type="ECO:0000313" key="3">
    <source>
        <dbReference type="Proteomes" id="UP000237968"/>
    </source>
</evidence>
<dbReference type="EMBL" id="PVNK01000047">
    <property type="protein sequence ID" value="PRQ04290.1"/>
    <property type="molecule type" value="Genomic_DNA"/>
</dbReference>
<comment type="caution">
    <text evidence="2">The sequence shown here is derived from an EMBL/GenBank/DDBJ whole genome shotgun (WGS) entry which is preliminary data.</text>
</comment>
<proteinExistence type="predicted"/>
<dbReference type="RefSeq" id="WP_106390371.1">
    <property type="nucleotide sequence ID" value="NZ_PVNK01000047.1"/>
</dbReference>
<reference evidence="2 3" key="1">
    <citation type="submission" date="2018-03" db="EMBL/GenBank/DDBJ databases">
        <title>Draft Genome Sequences of the Obligatory Marine Myxobacteria Enhygromyxa salina SWB005.</title>
        <authorList>
            <person name="Poehlein A."/>
            <person name="Moghaddam J.A."/>
            <person name="Harms H."/>
            <person name="Alanjari M."/>
            <person name="Koenig G.M."/>
            <person name="Daniel R."/>
            <person name="Schaeberle T.F."/>
        </authorList>
    </citation>
    <scope>NUCLEOTIDE SEQUENCE [LARGE SCALE GENOMIC DNA]</scope>
    <source>
        <strain evidence="2 3">SWB005</strain>
    </source>
</reference>
<organism evidence="2 3">
    <name type="scientific">Enhygromyxa salina</name>
    <dbReference type="NCBI Taxonomy" id="215803"/>
    <lineage>
        <taxon>Bacteria</taxon>
        <taxon>Pseudomonadati</taxon>
        <taxon>Myxococcota</taxon>
        <taxon>Polyangia</taxon>
        <taxon>Nannocystales</taxon>
        <taxon>Nannocystaceae</taxon>
        <taxon>Enhygromyxa</taxon>
    </lineage>
</organism>
<evidence type="ECO:0000259" key="1">
    <source>
        <dbReference type="Pfam" id="PF09369"/>
    </source>
</evidence>
<keyword evidence="3" id="KW-1185">Reference proteome</keyword>